<keyword evidence="1" id="KW-0472">Membrane</keyword>
<keyword evidence="1" id="KW-0812">Transmembrane</keyword>
<sequence length="60" mass="6776">MQELRKNKAFRTLCWQVFNAGVAFLATTLTGIKGDLQVVVIGLAMPVLNMVTKWINTNYF</sequence>
<organism evidence="2">
    <name type="scientific">virus sp. ctLl75</name>
    <dbReference type="NCBI Taxonomy" id="2828249"/>
    <lineage>
        <taxon>Viruses</taxon>
    </lineage>
</organism>
<accession>A0A8S5RBL5</accession>
<evidence type="ECO:0000256" key="1">
    <source>
        <dbReference type="SAM" id="Phobius"/>
    </source>
</evidence>
<evidence type="ECO:0000313" key="2">
    <source>
        <dbReference type="EMBL" id="DAE28364.1"/>
    </source>
</evidence>
<feature type="transmembrane region" description="Helical" evidence="1">
    <location>
        <begin position="12"/>
        <end position="32"/>
    </location>
</feature>
<feature type="transmembrane region" description="Helical" evidence="1">
    <location>
        <begin position="38"/>
        <end position="55"/>
    </location>
</feature>
<keyword evidence="1" id="KW-1133">Transmembrane helix</keyword>
<protein>
    <submittedName>
        <fullName evidence="2">Uncharacterized protein</fullName>
    </submittedName>
</protein>
<dbReference type="EMBL" id="BK059085">
    <property type="protein sequence ID" value="DAE28364.1"/>
    <property type="molecule type" value="Genomic_DNA"/>
</dbReference>
<proteinExistence type="predicted"/>
<reference evidence="2" key="1">
    <citation type="journal article" date="2021" name="Proc. Natl. Acad. Sci. U.S.A.">
        <title>A Catalog of Tens of Thousands of Viruses from Human Metagenomes Reveals Hidden Associations with Chronic Diseases.</title>
        <authorList>
            <person name="Tisza M.J."/>
            <person name="Buck C.B."/>
        </authorList>
    </citation>
    <scope>NUCLEOTIDE SEQUENCE</scope>
    <source>
        <strain evidence="2">CtLl75</strain>
    </source>
</reference>
<name>A0A8S5RBL5_9VIRU</name>